<dbReference type="Pfam" id="PF01464">
    <property type="entry name" value="SLT"/>
    <property type="match status" value="1"/>
</dbReference>
<geneLocation type="plasmid" evidence="3">
    <name>pssyis1 dna</name>
</geneLocation>
<dbReference type="Gene3D" id="1.10.530.10">
    <property type="match status" value="1"/>
</dbReference>
<dbReference type="AlphaFoldDB" id="A0A455VIV2"/>
<evidence type="ECO:0000259" key="1">
    <source>
        <dbReference type="Pfam" id="PF01464"/>
    </source>
</evidence>
<dbReference type="SUPFAM" id="SSF53955">
    <property type="entry name" value="Lysozyme-like"/>
    <property type="match status" value="1"/>
</dbReference>
<gene>
    <name evidence="2" type="primary">virB1</name>
    <name evidence="2" type="ORF">SSYIS1_40140</name>
</gene>
<organism evidence="2 3">
    <name type="scientific">Serratia symbiotica</name>
    <dbReference type="NCBI Taxonomy" id="138074"/>
    <lineage>
        <taxon>Bacteria</taxon>
        <taxon>Pseudomonadati</taxon>
        <taxon>Pseudomonadota</taxon>
        <taxon>Gammaproteobacteria</taxon>
        <taxon>Enterobacterales</taxon>
        <taxon>Yersiniaceae</taxon>
        <taxon>Serratia</taxon>
    </lineage>
</organism>
<protein>
    <submittedName>
        <fullName evidence="2">TriA protein</fullName>
    </submittedName>
</protein>
<dbReference type="InterPro" id="IPR008258">
    <property type="entry name" value="Transglycosylase_SLT_dom_1"/>
</dbReference>
<name>A0A455VIV2_9GAMM</name>
<dbReference type="EMBL" id="AP019532">
    <property type="protein sequence ID" value="BBI93017.1"/>
    <property type="molecule type" value="Genomic_DNA"/>
</dbReference>
<proteinExistence type="predicted"/>
<dbReference type="InterPro" id="IPR023346">
    <property type="entry name" value="Lysozyme-like_dom_sf"/>
</dbReference>
<dbReference type="CDD" id="cd16892">
    <property type="entry name" value="LT_VirB1-like"/>
    <property type="match status" value="1"/>
</dbReference>
<sequence>MLSTTALLALAMQCAPSVHPDTALAVARVESGLNPYAIGIVGVKKGLFPESKNQAITHVNQLKTQGKRYSLGLMQITSTNFKTYHVNDEQLFDPCTNLAIFEKIMTDCYQRGGSLKRALSCYYAGNFSTGQKKEETFNHTSYVERIGYKKKPQYVVPSVKQDITDNRGTLTVVAPLLSKKNITRYPRHLLRGEFVAD</sequence>
<accession>A0A455VIV2</accession>
<dbReference type="Proteomes" id="UP000324392">
    <property type="component" value="Plasmid pSsyis1"/>
</dbReference>
<feature type="domain" description="Transglycosylase SLT" evidence="1">
    <location>
        <begin position="12"/>
        <end position="138"/>
    </location>
</feature>
<evidence type="ECO:0000313" key="3">
    <source>
        <dbReference type="Proteomes" id="UP000324392"/>
    </source>
</evidence>
<evidence type="ECO:0000313" key="2">
    <source>
        <dbReference type="EMBL" id="BBI93017.1"/>
    </source>
</evidence>
<dbReference type="RefSeq" id="WP_149590988.1">
    <property type="nucleotide sequence ID" value="NZ_AP019532.1"/>
</dbReference>
<reference evidence="2 3" key="1">
    <citation type="submission" date="2019-03" db="EMBL/GenBank/DDBJ databases">
        <title>The genome sequence of Candidatus Serratia symbiotica strain IS.</title>
        <authorList>
            <person name="Nikoh N."/>
            <person name="Koga R."/>
            <person name="Oshima K."/>
            <person name="Hattori M."/>
            <person name="Fukatsu T."/>
        </authorList>
    </citation>
    <scope>NUCLEOTIDE SEQUENCE [LARGE SCALE GENOMIC DNA]</scope>
    <source>
        <strain evidence="2 3">IS</strain>
        <plasmid evidence="3">pssyis1 dna</plasmid>
    </source>
</reference>
<keyword evidence="2" id="KW-0614">Plasmid</keyword>